<dbReference type="SUPFAM" id="SSF52540">
    <property type="entry name" value="P-loop containing nucleoside triphosphate hydrolases"/>
    <property type="match status" value="1"/>
</dbReference>
<dbReference type="RefSeq" id="WP_132648167.1">
    <property type="nucleotide sequence ID" value="NZ_CP181386.1"/>
</dbReference>
<comment type="similarity">
    <text evidence="2">Belongs to the GTP-binding SRP family.</text>
</comment>
<evidence type="ECO:0000256" key="1">
    <source>
        <dbReference type="ARBA" id="ARBA00004413"/>
    </source>
</evidence>
<comment type="function">
    <text evidence="12">Necessary for flagellar biosynthesis. May be involved in translocation of the flagellum.</text>
</comment>
<keyword evidence="17" id="KW-0282">Flagellum</keyword>
<dbReference type="InterPro" id="IPR020006">
    <property type="entry name" value="FlhF"/>
</dbReference>
<evidence type="ECO:0000256" key="2">
    <source>
        <dbReference type="ARBA" id="ARBA00008531"/>
    </source>
</evidence>
<gene>
    <name evidence="17" type="ORF">EV684_109220</name>
</gene>
<dbReference type="InterPro" id="IPR000897">
    <property type="entry name" value="SRP54_GTPase_dom"/>
</dbReference>
<feature type="region of interest" description="Disordered" evidence="14">
    <location>
        <begin position="55"/>
        <end position="81"/>
    </location>
</feature>
<keyword evidence="17" id="KW-0966">Cell projection</keyword>
<dbReference type="PANTHER" id="PTHR43134">
    <property type="entry name" value="SIGNAL RECOGNITION PARTICLE RECEPTOR SUBUNIT ALPHA"/>
    <property type="match status" value="1"/>
</dbReference>
<feature type="compositionally biased region" description="Low complexity" evidence="14">
    <location>
        <begin position="147"/>
        <end position="170"/>
    </location>
</feature>
<evidence type="ECO:0000256" key="8">
    <source>
        <dbReference type="ARBA" id="ARBA00022927"/>
    </source>
</evidence>
<evidence type="ECO:0000256" key="10">
    <source>
        <dbReference type="ARBA" id="ARBA00023136"/>
    </source>
</evidence>
<comment type="caution">
    <text evidence="17">The sequence shown here is derived from an EMBL/GenBank/DDBJ whole genome shotgun (WGS) entry which is preliminary data.</text>
</comment>
<keyword evidence="4" id="KW-0813">Transport</keyword>
<evidence type="ECO:0000256" key="12">
    <source>
        <dbReference type="ARBA" id="ARBA00025337"/>
    </source>
</evidence>
<proteinExistence type="inferred from homology"/>
<dbReference type="GO" id="GO:0005047">
    <property type="term" value="F:signal recognition particle binding"/>
    <property type="evidence" value="ECO:0007669"/>
    <property type="project" value="TreeGrafter"/>
</dbReference>
<evidence type="ECO:0000259" key="15">
    <source>
        <dbReference type="SMART" id="SM00382"/>
    </source>
</evidence>
<evidence type="ECO:0000256" key="5">
    <source>
        <dbReference type="ARBA" id="ARBA00022475"/>
    </source>
</evidence>
<dbReference type="GO" id="GO:0005886">
    <property type="term" value="C:plasma membrane"/>
    <property type="evidence" value="ECO:0007669"/>
    <property type="project" value="UniProtKB-SubCell"/>
</dbReference>
<dbReference type="GO" id="GO:0015031">
    <property type="term" value="P:protein transport"/>
    <property type="evidence" value="ECO:0007669"/>
    <property type="project" value="UniProtKB-KW"/>
</dbReference>
<evidence type="ECO:0000256" key="7">
    <source>
        <dbReference type="ARBA" id="ARBA00022795"/>
    </source>
</evidence>
<feature type="region of interest" description="Disordered" evidence="14">
    <location>
        <begin position="118"/>
        <end position="177"/>
    </location>
</feature>
<dbReference type="SMART" id="SM00962">
    <property type="entry name" value="SRP54"/>
    <property type="match status" value="1"/>
</dbReference>
<evidence type="ECO:0000256" key="11">
    <source>
        <dbReference type="ARBA" id="ARBA00023225"/>
    </source>
</evidence>
<name>A0A4R2M679_RUBGE</name>
<organism evidence="17 18">
    <name type="scientific">Rubrivivax gelatinosus</name>
    <name type="common">Rhodocyclus gelatinosus</name>
    <name type="synonym">Rhodopseudomonas gelatinosa</name>
    <dbReference type="NCBI Taxonomy" id="28068"/>
    <lineage>
        <taxon>Bacteria</taxon>
        <taxon>Pseudomonadati</taxon>
        <taxon>Pseudomonadota</taxon>
        <taxon>Betaproteobacteria</taxon>
        <taxon>Burkholderiales</taxon>
        <taxon>Sphaerotilaceae</taxon>
        <taxon>Rubrivivax</taxon>
    </lineage>
</organism>
<dbReference type="GO" id="GO:0006614">
    <property type="term" value="P:SRP-dependent cotranslational protein targeting to membrane"/>
    <property type="evidence" value="ECO:0007669"/>
    <property type="project" value="UniProtKB-UniRule"/>
</dbReference>
<feature type="domain" description="AAA+ ATPase" evidence="15">
    <location>
        <begin position="293"/>
        <end position="438"/>
    </location>
</feature>
<evidence type="ECO:0000256" key="9">
    <source>
        <dbReference type="ARBA" id="ARBA00023134"/>
    </source>
</evidence>
<dbReference type="CDD" id="cd17873">
    <property type="entry name" value="FlhF"/>
    <property type="match status" value="1"/>
</dbReference>
<evidence type="ECO:0000313" key="18">
    <source>
        <dbReference type="Proteomes" id="UP000295106"/>
    </source>
</evidence>
<accession>A0A4R2M679</accession>
<dbReference type="GO" id="GO:0003924">
    <property type="term" value="F:GTPase activity"/>
    <property type="evidence" value="ECO:0007669"/>
    <property type="project" value="UniProtKB-UniRule"/>
</dbReference>
<dbReference type="OrthoDB" id="9778554at2"/>
<dbReference type="PANTHER" id="PTHR43134:SF3">
    <property type="entry name" value="FLAGELLAR BIOSYNTHESIS PROTEIN FLHF"/>
    <property type="match status" value="1"/>
</dbReference>
<evidence type="ECO:0000256" key="6">
    <source>
        <dbReference type="ARBA" id="ARBA00022741"/>
    </source>
</evidence>
<evidence type="ECO:0000313" key="17">
    <source>
        <dbReference type="EMBL" id="TCP01581.1"/>
    </source>
</evidence>
<dbReference type="GO" id="GO:0044781">
    <property type="term" value="P:bacterial-type flagellum organization"/>
    <property type="evidence" value="ECO:0007669"/>
    <property type="project" value="UniProtKB-UniRule"/>
</dbReference>
<dbReference type="GeneID" id="99685894"/>
<dbReference type="InterPro" id="IPR047040">
    <property type="entry name" value="FlhF__GTPase_dom"/>
</dbReference>
<keyword evidence="8" id="KW-0653">Protein transport</keyword>
<keyword evidence="11" id="KW-1006">Bacterial flagellum protein export</keyword>
<keyword evidence="6" id="KW-0547">Nucleotide-binding</keyword>
<dbReference type="InterPro" id="IPR003593">
    <property type="entry name" value="AAA+_ATPase"/>
</dbReference>
<dbReference type="NCBIfam" id="TIGR03499">
    <property type="entry name" value="FlhF"/>
    <property type="match status" value="1"/>
</dbReference>
<keyword evidence="5" id="KW-1003">Cell membrane</keyword>
<dbReference type="InterPro" id="IPR027417">
    <property type="entry name" value="P-loop_NTPase"/>
</dbReference>
<feature type="compositionally biased region" description="Basic and acidic residues" evidence="14">
    <location>
        <begin position="136"/>
        <end position="146"/>
    </location>
</feature>
<comment type="subcellular location">
    <subcellularLocation>
        <location evidence="1">Cell membrane</location>
        <topology evidence="1">Peripheral membrane protein</topology>
        <orientation evidence="1">Cytoplasmic side</orientation>
    </subcellularLocation>
</comment>
<keyword evidence="17" id="KW-0969">Cilium</keyword>
<dbReference type="Pfam" id="PF00448">
    <property type="entry name" value="SRP54"/>
    <property type="match status" value="1"/>
</dbReference>
<protein>
    <recommendedName>
        <fullName evidence="3 13">Flagellar biosynthesis protein FlhF</fullName>
    </recommendedName>
</protein>
<dbReference type="AlphaFoldDB" id="A0A4R2M679"/>
<dbReference type="EMBL" id="SLXD01000009">
    <property type="protein sequence ID" value="TCP01581.1"/>
    <property type="molecule type" value="Genomic_DNA"/>
</dbReference>
<dbReference type="FunFam" id="3.40.50.300:FF:000695">
    <property type="entry name" value="Flagellar biosynthesis regulator FlhF"/>
    <property type="match status" value="1"/>
</dbReference>
<keyword evidence="9" id="KW-0342">GTP-binding</keyword>
<feature type="domain" description="SRP54-type proteins GTP-binding" evidence="16">
    <location>
        <begin position="294"/>
        <end position="484"/>
    </location>
</feature>
<keyword evidence="10" id="KW-0472">Membrane</keyword>
<sequence length="516" mass="55491">MNVKRFTARTSREALALVRQAFGDDAVVMSTRPCADGVEVLAMAPESLQQLERVSAAAPQAPRARAAAPRLAAPRPEPRVEPSFDAGAVDEDVEQLEMSTLSFQDYVRERMLKRRQTELAREAAAEPRQPGAVSTRRAEAPREEAPVRAAAPAAEPRARAAAAAAAPARAAEPRREPPVLREEIRHAEPLLPQAPVLADGAPRRDQVEMMEELRSMRGLIEQRFGALAFMEKLQRQPRQAQLTQKLLGCGFSPSLVRKLVEGLPGGCDELAWAAGVLERNLATGERESPLEDVGGVFALVGPTGVGKTTSTAKLAAAFATRHGAANLGLITLDAYRVGAHEQLRTYGRILGVPVHTAHDRASLEDLLDLLSAKKMVLIDTAGMAQRDARTRELLDMLSHRSINKLLVVNAAAQGETIEEVLLAYGAAACRGIVLSKMDEAVKLAPALDALIRYKLKVLAVANGQRVPEDWHRLSANALVQRALRGGGSPAWRMDSADMNLVFAGVPTPAAGNPLHA</sequence>
<evidence type="ECO:0000256" key="14">
    <source>
        <dbReference type="SAM" id="MobiDB-lite"/>
    </source>
</evidence>
<evidence type="ECO:0000256" key="13">
    <source>
        <dbReference type="NCBIfam" id="TIGR03499"/>
    </source>
</evidence>
<evidence type="ECO:0000256" key="3">
    <source>
        <dbReference type="ARBA" id="ARBA00014919"/>
    </source>
</evidence>
<reference evidence="17 18" key="1">
    <citation type="submission" date="2019-03" db="EMBL/GenBank/DDBJ databases">
        <title>Genomic Encyclopedia of Type Strains, Phase IV (KMG-IV): sequencing the most valuable type-strain genomes for metagenomic binning, comparative biology and taxonomic classification.</title>
        <authorList>
            <person name="Goeker M."/>
        </authorList>
    </citation>
    <scope>NUCLEOTIDE SEQUENCE [LARGE SCALE GENOMIC DNA]</scope>
    <source>
        <strain evidence="17 18">DSM 1709</strain>
    </source>
</reference>
<feature type="compositionally biased region" description="Low complexity" evidence="14">
    <location>
        <begin position="56"/>
        <end position="74"/>
    </location>
</feature>
<evidence type="ECO:0000259" key="16">
    <source>
        <dbReference type="SMART" id="SM00962"/>
    </source>
</evidence>
<dbReference type="Proteomes" id="UP000295106">
    <property type="component" value="Unassembled WGS sequence"/>
</dbReference>
<dbReference type="SMART" id="SM00382">
    <property type="entry name" value="AAA"/>
    <property type="match status" value="1"/>
</dbReference>
<keyword evidence="7" id="KW-1005">Bacterial flagellum biogenesis</keyword>
<evidence type="ECO:0000256" key="4">
    <source>
        <dbReference type="ARBA" id="ARBA00022448"/>
    </source>
</evidence>
<dbReference type="GO" id="GO:0005525">
    <property type="term" value="F:GTP binding"/>
    <property type="evidence" value="ECO:0007669"/>
    <property type="project" value="UniProtKB-UniRule"/>
</dbReference>
<dbReference type="Gene3D" id="3.40.50.300">
    <property type="entry name" value="P-loop containing nucleotide triphosphate hydrolases"/>
    <property type="match status" value="1"/>
</dbReference>